<dbReference type="EMBL" id="JBHUMY010000038">
    <property type="protein sequence ID" value="MFD2663103.1"/>
    <property type="molecule type" value="Genomic_DNA"/>
</dbReference>
<organism evidence="7 8">
    <name type="scientific">Paenibacillus thailandensis</name>
    <dbReference type="NCBI Taxonomy" id="393250"/>
    <lineage>
        <taxon>Bacteria</taxon>
        <taxon>Bacillati</taxon>
        <taxon>Bacillota</taxon>
        <taxon>Bacilli</taxon>
        <taxon>Bacillales</taxon>
        <taxon>Paenibacillaceae</taxon>
        <taxon>Paenibacillus</taxon>
    </lineage>
</organism>
<gene>
    <name evidence="7" type="ORF">ACFSW5_22860</name>
</gene>
<reference evidence="8" key="1">
    <citation type="journal article" date="2019" name="Int. J. Syst. Evol. Microbiol.">
        <title>The Global Catalogue of Microorganisms (GCM) 10K type strain sequencing project: providing services to taxonomists for standard genome sequencing and annotation.</title>
        <authorList>
            <consortium name="The Broad Institute Genomics Platform"/>
            <consortium name="The Broad Institute Genome Sequencing Center for Infectious Disease"/>
            <person name="Wu L."/>
            <person name="Ma J."/>
        </authorList>
    </citation>
    <scope>NUCLEOTIDE SEQUENCE [LARGE SCALE GENOMIC DNA]</scope>
    <source>
        <strain evidence="8">TISTR 1827</strain>
    </source>
</reference>
<evidence type="ECO:0000313" key="7">
    <source>
        <dbReference type="EMBL" id="MFD2663103.1"/>
    </source>
</evidence>
<dbReference type="CDD" id="cd14748">
    <property type="entry name" value="PBP2_UgpB"/>
    <property type="match status" value="1"/>
</dbReference>
<keyword evidence="4 6" id="KW-0732">Signal</keyword>
<dbReference type="Proteomes" id="UP001597493">
    <property type="component" value="Unassembled WGS sequence"/>
</dbReference>
<evidence type="ECO:0000256" key="4">
    <source>
        <dbReference type="ARBA" id="ARBA00022729"/>
    </source>
</evidence>
<evidence type="ECO:0000256" key="1">
    <source>
        <dbReference type="ARBA" id="ARBA00004196"/>
    </source>
</evidence>
<comment type="subcellular location">
    <subcellularLocation>
        <location evidence="1">Cell envelope</location>
    </subcellularLocation>
</comment>
<dbReference type="PROSITE" id="PS51257">
    <property type="entry name" value="PROKAR_LIPOPROTEIN"/>
    <property type="match status" value="1"/>
</dbReference>
<dbReference type="PANTHER" id="PTHR43649">
    <property type="entry name" value="ARABINOSE-BINDING PROTEIN-RELATED"/>
    <property type="match status" value="1"/>
</dbReference>
<comment type="similarity">
    <text evidence="2">Belongs to the bacterial solute-binding protein 1 family.</text>
</comment>
<feature type="signal peptide" evidence="6">
    <location>
        <begin position="1"/>
        <end position="24"/>
    </location>
</feature>
<evidence type="ECO:0000256" key="3">
    <source>
        <dbReference type="ARBA" id="ARBA00022448"/>
    </source>
</evidence>
<name>A0ABW5R2S3_9BACL</name>
<dbReference type="RefSeq" id="WP_379278484.1">
    <property type="nucleotide sequence ID" value="NZ_JBHUGT010000008.1"/>
</dbReference>
<feature type="chain" id="PRO_5046480304" evidence="6">
    <location>
        <begin position="25"/>
        <end position="475"/>
    </location>
</feature>
<dbReference type="SUPFAM" id="SSF53850">
    <property type="entry name" value="Periplasmic binding protein-like II"/>
    <property type="match status" value="1"/>
</dbReference>
<evidence type="ECO:0000256" key="2">
    <source>
        <dbReference type="ARBA" id="ARBA00008520"/>
    </source>
</evidence>
<evidence type="ECO:0000256" key="5">
    <source>
        <dbReference type="SAM" id="MobiDB-lite"/>
    </source>
</evidence>
<accession>A0ABW5R2S3</accession>
<dbReference type="Pfam" id="PF13416">
    <property type="entry name" value="SBP_bac_8"/>
    <property type="match status" value="1"/>
</dbReference>
<dbReference type="Gene3D" id="3.40.190.10">
    <property type="entry name" value="Periplasmic binding protein-like II"/>
    <property type="match status" value="2"/>
</dbReference>
<evidence type="ECO:0000313" key="8">
    <source>
        <dbReference type="Proteomes" id="UP001597493"/>
    </source>
</evidence>
<comment type="caution">
    <text evidence="7">The sequence shown here is derived from an EMBL/GenBank/DDBJ whole genome shotgun (WGS) entry which is preliminary data.</text>
</comment>
<dbReference type="PANTHER" id="PTHR43649:SF31">
    <property type="entry name" value="SN-GLYCEROL-3-PHOSPHATE-BINDING PERIPLASMIC PROTEIN UGPB"/>
    <property type="match status" value="1"/>
</dbReference>
<feature type="region of interest" description="Disordered" evidence="5">
    <location>
        <begin position="28"/>
        <end position="63"/>
    </location>
</feature>
<proteinExistence type="inferred from homology"/>
<keyword evidence="3" id="KW-0813">Transport</keyword>
<dbReference type="InterPro" id="IPR050490">
    <property type="entry name" value="Bact_solute-bd_prot1"/>
</dbReference>
<evidence type="ECO:0000256" key="6">
    <source>
        <dbReference type="SAM" id="SignalP"/>
    </source>
</evidence>
<sequence length="475" mass="50971">MKRKGLRHILLPLLTAVMMLVVSACGSSSNAGTNGATGSGSGTEAASGASQEPASQTASGGTGNGEPVKVVWWHSMGGELGKVAAQLVQDFNASQSEIQVEEVYQGSYDESLNKMKASMDSKSGPSLIQVYEIGSRYMIDSGAITPVQQFIDAEGYDVSSLEPNIAGYYTFDGKQYSMPFNTSNPILYYNKTLFKEAGLDPENPPKTFQEIKDAALAINKTGKTGASFAIYGWFMEQFFANQGKDYVNNGNGRSGLATESMLNSEAGVKTLTWWKDLVDSKAAINLGRKTDDTKKAFLAGQIGMTLDSTASLRGIVDGAGTNFEVGTAFLPKADAADKGGVIIGGASLWILNNKPEEEQKAAWEFIKFLAKPETQAYWHINTGYFPITTKAYEDQRVIDNMAKYPQFKTAVDQLHATELTTATQGAVMGVFPEARQLAETAIEEAFGGKDPKAALDTAAQAITDKIATYNKTVNP</sequence>
<keyword evidence="8" id="KW-1185">Reference proteome</keyword>
<dbReference type="InterPro" id="IPR006059">
    <property type="entry name" value="SBP"/>
</dbReference>
<protein>
    <submittedName>
        <fullName evidence="7">ABC transporter substrate-binding protein</fullName>
    </submittedName>
</protein>